<dbReference type="EMBL" id="LCFK01000007">
    <property type="protein sequence ID" value="KKS94589.1"/>
    <property type="molecule type" value="Genomic_DNA"/>
</dbReference>
<evidence type="ECO:0000256" key="2">
    <source>
        <dbReference type="SAM" id="Phobius"/>
    </source>
</evidence>
<organism evidence="3 4">
    <name type="scientific">Candidatus Collierbacteria bacterium GW2011_GWC2_43_12</name>
    <dbReference type="NCBI Taxonomy" id="1618390"/>
    <lineage>
        <taxon>Bacteria</taxon>
        <taxon>Candidatus Collieribacteriota</taxon>
    </lineage>
</organism>
<proteinExistence type="predicted"/>
<dbReference type="Proteomes" id="UP000033980">
    <property type="component" value="Unassembled WGS sequence"/>
</dbReference>
<gene>
    <name evidence="3" type="ORF">UV68_C0007G0006</name>
</gene>
<keyword evidence="2" id="KW-0472">Membrane</keyword>
<evidence type="ECO:0000256" key="1">
    <source>
        <dbReference type="SAM" id="MobiDB-lite"/>
    </source>
</evidence>
<comment type="caution">
    <text evidence="3">The sequence shown here is derived from an EMBL/GenBank/DDBJ whole genome shotgun (WGS) entry which is preliminary data.</text>
</comment>
<dbReference type="AlphaFoldDB" id="A0A0G1DAC2"/>
<reference evidence="3 4" key="1">
    <citation type="journal article" date="2015" name="Nature">
        <title>rRNA introns, odd ribosomes, and small enigmatic genomes across a large radiation of phyla.</title>
        <authorList>
            <person name="Brown C.T."/>
            <person name="Hug L.A."/>
            <person name="Thomas B.C."/>
            <person name="Sharon I."/>
            <person name="Castelle C.J."/>
            <person name="Singh A."/>
            <person name="Wilkins M.J."/>
            <person name="Williams K.H."/>
            <person name="Banfield J.F."/>
        </authorList>
    </citation>
    <scope>NUCLEOTIDE SEQUENCE [LARGE SCALE GENOMIC DNA]</scope>
</reference>
<keyword evidence="2" id="KW-0812">Transmembrane</keyword>
<protein>
    <submittedName>
        <fullName evidence="3">Uncharacterized protein</fullName>
    </submittedName>
</protein>
<feature type="transmembrane region" description="Helical" evidence="2">
    <location>
        <begin position="12"/>
        <end position="35"/>
    </location>
</feature>
<accession>A0A0G1DAC2</accession>
<evidence type="ECO:0000313" key="3">
    <source>
        <dbReference type="EMBL" id="KKS94589.1"/>
    </source>
</evidence>
<evidence type="ECO:0000313" key="4">
    <source>
        <dbReference type="Proteomes" id="UP000033980"/>
    </source>
</evidence>
<keyword evidence="2" id="KW-1133">Transmembrane helix</keyword>
<sequence>MKKSSQSKKKKSALSLRGIVTVLLVVGAVIGLLLISSRVSGRLAVAPTAPESEPQAAYKKITAKPTKTPPKPVKDTPAPKPPKDEPTPVLTKVVDKPVTTPTKILVDKTCGGVVCANGYNCINEICQGNTDVWECGRNTDTGAPVCCTDPSCLNGDKVCEPPGRLECLDNGKYCLIKANSPDCGGSATPTETPIVIPTATPTKPPVLVCETMRAYKNNEDVTNILNTIKKNDVVVFKGYAPNTQKVISMTFQVTIDRRVILKQDVPVEMLGSRWVASFPYTFSGYGSHVVKVISINK</sequence>
<feature type="region of interest" description="Disordered" evidence="1">
    <location>
        <begin position="46"/>
        <end position="88"/>
    </location>
</feature>
<name>A0A0G1DAC2_9BACT</name>